<dbReference type="PROSITE" id="PS50234">
    <property type="entry name" value="VWFA"/>
    <property type="match status" value="1"/>
</dbReference>
<dbReference type="EMBL" id="JBGOOS010000011">
    <property type="protein sequence ID" value="MEZ8209047.1"/>
    <property type="molecule type" value="Genomic_DNA"/>
</dbReference>
<name>A0ABV4MHI6_9VIBR</name>
<protein>
    <submittedName>
        <fullName evidence="3">Pilus assembly protein TadG</fullName>
    </submittedName>
</protein>
<dbReference type="Proteomes" id="UP001569151">
    <property type="component" value="Unassembled WGS sequence"/>
</dbReference>
<keyword evidence="1" id="KW-1133">Transmembrane helix</keyword>
<gene>
    <name evidence="3" type="ORF">ACED39_09680</name>
</gene>
<dbReference type="Gene3D" id="3.40.50.410">
    <property type="entry name" value="von Willebrand factor, type A domain"/>
    <property type="match status" value="2"/>
</dbReference>
<evidence type="ECO:0000313" key="4">
    <source>
        <dbReference type="Proteomes" id="UP001569151"/>
    </source>
</evidence>
<keyword evidence="1" id="KW-0812">Transmembrane</keyword>
<evidence type="ECO:0000256" key="1">
    <source>
        <dbReference type="SAM" id="Phobius"/>
    </source>
</evidence>
<organism evidence="3 4">
    <name type="scientific">Vibrio bivalvicida</name>
    <dbReference type="NCBI Taxonomy" id="1276888"/>
    <lineage>
        <taxon>Bacteria</taxon>
        <taxon>Pseudomonadati</taxon>
        <taxon>Pseudomonadota</taxon>
        <taxon>Gammaproteobacteria</taxon>
        <taxon>Vibrionales</taxon>
        <taxon>Vibrionaceae</taxon>
        <taxon>Vibrio</taxon>
        <taxon>Vibrio oreintalis group</taxon>
    </lineage>
</organism>
<keyword evidence="4" id="KW-1185">Reference proteome</keyword>
<feature type="domain" description="VWFA" evidence="2">
    <location>
        <begin position="151"/>
        <end position="433"/>
    </location>
</feature>
<keyword evidence="1" id="KW-0472">Membrane</keyword>
<comment type="caution">
    <text evidence="3">The sequence shown here is derived from an EMBL/GenBank/DDBJ whole genome shotgun (WGS) entry which is preliminary data.</text>
</comment>
<feature type="transmembrane region" description="Helical" evidence="1">
    <location>
        <begin position="12"/>
        <end position="33"/>
    </location>
</feature>
<reference evidence="3 4" key="1">
    <citation type="submission" date="2024-06" db="EMBL/GenBank/DDBJ databases">
        <authorList>
            <person name="Steensen K."/>
            <person name="Seneca J."/>
            <person name="Bartlau N."/>
            <person name="Yu A.X."/>
            <person name="Polz M.F."/>
        </authorList>
    </citation>
    <scope>NUCLEOTIDE SEQUENCE [LARGE SCALE GENOMIC DNA]</scope>
    <source>
        <strain evidence="3 4">1F146</strain>
    </source>
</reference>
<evidence type="ECO:0000313" key="3">
    <source>
        <dbReference type="EMBL" id="MEZ8209047.1"/>
    </source>
</evidence>
<dbReference type="InterPro" id="IPR036465">
    <property type="entry name" value="vWFA_dom_sf"/>
</dbReference>
<accession>A0ABV4MHI6</accession>
<dbReference type="InterPro" id="IPR002035">
    <property type="entry name" value="VWF_A"/>
</dbReference>
<dbReference type="SUPFAM" id="SSF53300">
    <property type="entry name" value="vWA-like"/>
    <property type="match status" value="1"/>
</dbReference>
<proteinExistence type="predicted"/>
<sequence length="442" mass="50007">MSTINKHRGVAGILFIGLLPIMVIFMAFSMQMAQQMLAHARVLEAAEVASLALIASPKETEDDNVKYARQLVDRYVVDNINDVEVEVYTRNCEYKDGCVQASGELAPFSDFVVSAKAEHKSWIAYEEAELKPEFEVAGQSVTRKYLPQPVDVYFIGDFSGSMTHNWKGGKSKLDVVKQTIERVVEDIENFNTEEKSRVALLGYNPHHVKQTNEVIVMNAQGTEEIKRGRWPKKIIYDYARSTPSETVKKMFDEPKVYNQTMEYHHGMSRDEVDRVYYNNQTLIADYYKFYDIPLTEDYSAFKARLSSRDLGAEGGTSSWNGIIAAAQEANRATNINPEQVFIVLSDGADNDESYLQRLVNRGLCKKLRSTISSKRNRFQSKTGEAGKTKVTMGVIGVDYKVKASDGFGDCFGRKNIYHAKDGDDVYKYILNLINEETGRLKD</sequence>
<dbReference type="RefSeq" id="WP_371718718.1">
    <property type="nucleotide sequence ID" value="NZ_JBGOOF010000012.1"/>
</dbReference>
<evidence type="ECO:0000259" key="2">
    <source>
        <dbReference type="PROSITE" id="PS50234"/>
    </source>
</evidence>